<evidence type="ECO:0008006" key="6">
    <source>
        <dbReference type="Google" id="ProtNLM"/>
    </source>
</evidence>
<feature type="compositionally biased region" description="Polar residues" evidence="1">
    <location>
        <begin position="176"/>
        <end position="190"/>
    </location>
</feature>
<feature type="domain" description="RPAP1 C-terminal" evidence="2">
    <location>
        <begin position="212"/>
        <end position="243"/>
    </location>
</feature>
<feature type="compositionally biased region" description="Polar residues" evidence="1">
    <location>
        <begin position="53"/>
        <end position="67"/>
    </location>
</feature>
<gene>
    <name evidence="4" type="ORF">DC041_0012234</name>
</gene>
<sequence length="1814" mass="205976">MQGLSTKPTDSDISSLPLNPDPKILHMDVLEVDKLEWTRDLPPVAKKAPSVELSKTNSMEASANGASSDHLEANDHEIGKYECGRNTHQARFDLSGLVVPPEADVDTYLGLHHHGEEPETRYEMQGLSTKPTDSDISSLPLNPDPKILHMDVLEVDKLEWTRDLPPVAKKAPSVELSKTNSMEASANGASSDHLEANDHEIGKYECGRNTHQARFDLSGLVVPPEADVDTYLGLHHHGEEPESMEASANGASSDHLEANDHEIGKYECGRNTHQARFDLSGLVVPPEADVDTYLGLHHHGEEPERAGYTIAEMFHLCRSSVPAQRRLALSMLGSSLVQTRLGRHIRYLAPANSPSLITCLLSSKNVSSEIPNENQNGGCGGILFLLRWCLDEAVSTLTSTNSVGGNKDVGGASLALVTECIRCLANLICDTQSELFLNYAYEWPIEVIYKSCLFIAPPIKPINTSVTSQQSTGEEHDDSELAANDPVEFLFIRSKLARRIAWLLAPGKGRASVCLTADAAGLWLPSMIIRGLRHSSSTAYEIFRTPELVSALLMHYLPVNEYRLYNKRSSNTERPNHLSSVNNIPLPSIMRLCRIWIQVSDSILLAFVNDHHLIERCLSYLCYKDSIGNESNLTTSNLVGFLHNELPICLAIQLQIESIRCLNSCFVNRTPPYRAVNDHHLIERCLSYLCYKDSIGNESNLTTSNLVGFLHNELPICLAIQLQIESIRCLNSCFVNRTPPYRAVCLLQNNLSDIFHSAQNCWILYHSKFIIERQTALIEEDYFLTSLLTSWIHFLINLSFCLMENENNNSTNIHQTIQMIIENVLNWCCELENHISKQLQSNLITPAWESFESFHEQSINHWNNSLTPIFKLPFWNQMLYRFIQNESILTGSPVQVRDVSPCLLPESSINVHTNEEVKLDWTSVDQNTLLDDGVLQLVSLSPSCLPNYGTVLYFCYDPHYSQLSGLTWPKVNSQSINSTTQEIKNTNSQNECDQVSFNPKQMNTRYLPLMSAMINILESIIIHFKLHMITFQQLSPISDLLLPLVDWIKRVYQKSFFLKWKSLSMFQQKFSTITSTDEVDNDEPHLLISIESELITRILLLFSQSFHEQSINHWNNSLTPIFKLPFWNQMLYRFIQNESILTGSPVQVRDVSPCLLPESSINVHTNEEVKLDWTSVDQNTLLDDGVLQLVSLSPSCLPNYGTVLYFCYDPHYSQLSGLTWPKVNSQSINSTTQEIKNTNSQNECDQVSFNPKQMNTRYLPLMSAMINILESIIIHFKLHMITFQQLSPISDLLLPLVDWIKRVYQKSFFLKWKSLSMFQQKFSTITSTDEVDNDEPHLLISIESELITRILLLFSQILELNESNLSVYLKSSLCCYSTSGEYVNSGNIIHLAALRILPYLRKGQEELRTRLILEVIFNNRQIELNSYNNTLNVEYVLRRLHEIRELYYHELVLGTTSTSSARNDNEDSRLSLSPILEDMSEVNPGHSLKYQSIFESNLVIAKPRSVCDRLISKEWVYLPFIHAYLLSKSKKINEEDETYRLSPILEDMSEVNPGHSLKYQSIFESNLVIAKPRSVCDRLISKEWVYLPFIHAYLLSKSKKINEEDETYHRSLNCLTWINYLQKIANLCDSTDSYNFGFMDPIESIVRLTLGSISYPGAGGLGFEPTGQLLAEILYSIGPIRPSLTFRNDQETNNSLEVVKLPVNFPSYYDLYIDLVNHYNALSYNSPVFANLVLWPCQQLCHVKYRRALWGEHQQVLNSLRIALNQLVIPLSSFLEPVESNSSMIRVYAAAILSGTVQITRQPLLFLIAVHHLN</sequence>
<evidence type="ECO:0000313" key="5">
    <source>
        <dbReference type="Proteomes" id="UP000290809"/>
    </source>
</evidence>
<dbReference type="STRING" id="6184.A0A430Q721"/>
<dbReference type="InterPro" id="IPR039913">
    <property type="entry name" value="RPAP1/Rba50"/>
</dbReference>
<dbReference type="InterPro" id="IPR013929">
    <property type="entry name" value="RPAP1_C"/>
</dbReference>
<feature type="domain" description="RPAP1/MINIYO-like TPR repeats" evidence="3">
    <location>
        <begin position="1690"/>
        <end position="1814"/>
    </location>
</feature>
<dbReference type="PANTHER" id="PTHR21483">
    <property type="entry name" value="RNA POLYMERASE II-ASSOCIATED PROTEIN 1"/>
    <property type="match status" value="1"/>
</dbReference>
<name>A0A430Q721_SCHBO</name>
<organism evidence="4 5">
    <name type="scientific">Schistosoma bovis</name>
    <name type="common">Blood fluke</name>
    <dbReference type="NCBI Taxonomy" id="6184"/>
    <lineage>
        <taxon>Eukaryota</taxon>
        <taxon>Metazoa</taxon>
        <taxon>Spiralia</taxon>
        <taxon>Lophotrochozoa</taxon>
        <taxon>Platyhelminthes</taxon>
        <taxon>Trematoda</taxon>
        <taxon>Digenea</taxon>
        <taxon>Strigeidida</taxon>
        <taxon>Schistosomatoidea</taxon>
        <taxon>Schistosomatidae</taxon>
        <taxon>Schistosoma</taxon>
    </lineage>
</organism>
<comment type="caution">
    <text evidence="4">The sequence shown here is derived from an EMBL/GenBank/DDBJ whole genome shotgun (WGS) entry which is preliminary data.</text>
</comment>
<evidence type="ECO:0000256" key="1">
    <source>
        <dbReference type="SAM" id="MobiDB-lite"/>
    </source>
</evidence>
<feature type="compositionally biased region" description="Polar residues" evidence="1">
    <location>
        <begin position="1"/>
        <end position="17"/>
    </location>
</feature>
<feature type="compositionally biased region" description="Polar residues" evidence="1">
    <location>
        <begin position="126"/>
        <end position="140"/>
    </location>
</feature>
<feature type="domain" description="RPAP1 C-terminal" evidence="2">
    <location>
        <begin position="274"/>
        <end position="334"/>
    </location>
</feature>
<proteinExistence type="predicted"/>
<dbReference type="GO" id="GO:0006366">
    <property type="term" value="P:transcription by RNA polymerase II"/>
    <property type="evidence" value="ECO:0007669"/>
    <property type="project" value="InterPro"/>
</dbReference>
<keyword evidence="5" id="KW-1185">Reference proteome</keyword>
<evidence type="ECO:0000259" key="2">
    <source>
        <dbReference type="Pfam" id="PF08620"/>
    </source>
</evidence>
<dbReference type="Pfam" id="PF25766">
    <property type="entry name" value="TPR_RPAP1"/>
    <property type="match status" value="1"/>
</dbReference>
<dbReference type="Pfam" id="PF08620">
    <property type="entry name" value="RPAP1_C"/>
    <property type="match status" value="2"/>
</dbReference>
<feature type="region of interest" description="Disordered" evidence="1">
    <location>
        <begin position="1"/>
        <end position="22"/>
    </location>
</feature>
<dbReference type="Proteomes" id="UP000290809">
    <property type="component" value="Unassembled WGS sequence"/>
</dbReference>
<protein>
    <recommendedName>
        <fullName evidence="6">Ectopic P granules protein 5</fullName>
    </recommendedName>
</protein>
<evidence type="ECO:0000313" key="4">
    <source>
        <dbReference type="EMBL" id="RTG83491.1"/>
    </source>
</evidence>
<feature type="region of interest" description="Disordered" evidence="1">
    <location>
        <begin position="115"/>
        <end position="142"/>
    </location>
</feature>
<dbReference type="InterPro" id="IPR057989">
    <property type="entry name" value="TPR_RPAP1/MINIYO-like"/>
</dbReference>
<feature type="region of interest" description="Disordered" evidence="1">
    <location>
        <begin position="171"/>
        <end position="193"/>
    </location>
</feature>
<accession>A0A430Q721</accession>
<feature type="region of interest" description="Disordered" evidence="1">
    <location>
        <begin position="45"/>
        <end position="70"/>
    </location>
</feature>
<dbReference type="EMBL" id="QMKO01002444">
    <property type="protein sequence ID" value="RTG83491.1"/>
    <property type="molecule type" value="Genomic_DNA"/>
</dbReference>
<reference evidence="4 5" key="1">
    <citation type="journal article" date="2019" name="PLoS Pathog.">
        <title>Genome sequence of the bovine parasite Schistosoma bovis Tanzania.</title>
        <authorList>
            <person name="Oey H."/>
            <person name="Zakrzewski M."/>
            <person name="Gobert G."/>
            <person name="Gravermann K."/>
            <person name="Stoye J."/>
            <person name="Jones M."/>
            <person name="Mcmanus D."/>
            <person name="Krause L."/>
        </authorList>
    </citation>
    <scope>NUCLEOTIDE SEQUENCE [LARGE SCALE GENOMIC DNA]</scope>
    <source>
        <strain evidence="4 5">TAN1997</strain>
    </source>
</reference>
<dbReference type="PANTHER" id="PTHR21483:SF18">
    <property type="entry name" value="RNA POLYMERASE II-ASSOCIATED PROTEIN 1"/>
    <property type="match status" value="1"/>
</dbReference>
<feature type="non-terminal residue" evidence="4">
    <location>
        <position position="1814"/>
    </location>
</feature>
<evidence type="ECO:0000259" key="3">
    <source>
        <dbReference type="Pfam" id="PF25766"/>
    </source>
</evidence>